<accession>A0A953NAK8</accession>
<dbReference type="InterPro" id="IPR042100">
    <property type="entry name" value="Bug_dom1"/>
</dbReference>
<evidence type="ECO:0000313" key="4">
    <source>
        <dbReference type="Proteomes" id="UP000739565"/>
    </source>
</evidence>
<evidence type="ECO:0000256" key="1">
    <source>
        <dbReference type="ARBA" id="ARBA00006987"/>
    </source>
</evidence>
<dbReference type="Gene3D" id="3.40.190.10">
    <property type="entry name" value="Periplasmic binding protein-like II"/>
    <property type="match status" value="1"/>
</dbReference>
<dbReference type="PIRSF" id="PIRSF017082">
    <property type="entry name" value="YflP"/>
    <property type="match status" value="1"/>
</dbReference>
<dbReference type="PANTHER" id="PTHR42928">
    <property type="entry name" value="TRICARBOXYLATE-BINDING PROTEIN"/>
    <property type="match status" value="1"/>
</dbReference>
<feature type="signal peptide" evidence="2">
    <location>
        <begin position="1"/>
        <end position="20"/>
    </location>
</feature>
<dbReference type="RefSeq" id="WP_259661961.1">
    <property type="nucleotide sequence ID" value="NZ_JAHXRI010000010.1"/>
</dbReference>
<proteinExistence type="inferred from homology"/>
<organism evidence="3 4">
    <name type="scientific">Zwartia hollandica</name>
    <dbReference type="NCBI Taxonomy" id="324606"/>
    <lineage>
        <taxon>Bacteria</taxon>
        <taxon>Pseudomonadati</taxon>
        <taxon>Pseudomonadota</taxon>
        <taxon>Betaproteobacteria</taxon>
        <taxon>Burkholderiales</taxon>
        <taxon>Alcaligenaceae</taxon>
        <taxon>Zwartia</taxon>
    </lineage>
</organism>
<dbReference type="Gene3D" id="3.40.190.150">
    <property type="entry name" value="Bordetella uptake gene, domain 1"/>
    <property type="match status" value="1"/>
</dbReference>
<comment type="similarity">
    <text evidence="1">Belongs to the UPF0065 (bug) family.</text>
</comment>
<evidence type="ECO:0000313" key="3">
    <source>
        <dbReference type="EMBL" id="MBZ1351565.1"/>
    </source>
</evidence>
<dbReference type="PANTHER" id="PTHR42928:SF5">
    <property type="entry name" value="BLR1237 PROTEIN"/>
    <property type="match status" value="1"/>
</dbReference>
<name>A0A953NAK8_9BURK</name>
<feature type="chain" id="PRO_5037107700" evidence="2">
    <location>
        <begin position="21"/>
        <end position="321"/>
    </location>
</feature>
<dbReference type="EMBL" id="JAHXRI010000010">
    <property type="protein sequence ID" value="MBZ1351565.1"/>
    <property type="molecule type" value="Genomic_DNA"/>
</dbReference>
<dbReference type="Pfam" id="PF03401">
    <property type="entry name" value="TctC"/>
    <property type="match status" value="1"/>
</dbReference>
<dbReference type="SUPFAM" id="SSF53850">
    <property type="entry name" value="Periplasmic binding protein-like II"/>
    <property type="match status" value="1"/>
</dbReference>
<gene>
    <name evidence="3" type="ORF">KZZ10_13000</name>
</gene>
<dbReference type="CDD" id="cd07012">
    <property type="entry name" value="PBP2_Bug_TTT"/>
    <property type="match status" value="1"/>
</dbReference>
<dbReference type="AlphaFoldDB" id="A0A953NAK8"/>
<keyword evidence="2" id="KW-0732">Signal</keyword>
<keyword evidence="4" id="KW-1185">Reference proteome</keyword>
<reference evidence="3" key="1">
    <citation type="submission" date="2021-07" db="EMBL/GenBank/DDBJ databases">
        <title>New genus and species of the family Alcaligenaceae.</title>
        <authorList>
            <person name="Hahn M.W."/>
        </authorList>
    </citation>
    <scope>NUCLEOTIDE SEQUENCE</scope>
    <source>
        <strain evidence="3">LF4-65</strain>
    </source>
</reference>
<dbReference type="Proteomes" id="UP000739565">
    <property type="component" value="Unassembled WGS sequence"/>
</dbReference>
<comment type="caution">
    <text evidence="3">The sequence shown here is derived from an EMBL/GenBank/DDBJ whole genome shotgun (WGS) entry which is preliminary data.</text>
</comment>
<sequence length="321" mass="33429">MKSAIFALALFLGLAGPSAAQPYPNKPIKVIVPYPAGGNADITARVISRKMSDILGVPVVVENRAGANGMIGTDVVAKSAPDGYTLIAPASGPIVINPVLYSKVPYDSIKDLQPISQLTSFQYVLIVPAASSIKSIQDLVSQGKAQPGKLSYGSTGIGGGGHLAGEMFALLSGAQFNHIPYKGSAPALVDLLGGQLSFTFDTVSTSTPLIAEKRVRAYAVSGPTRASSLPDIPTMAEAGFKDFDVTQFIGLLAPAKTDPAIVKKLQEAVALALKDPDVIQNLQVKGGNDLVGSTPEAFAALIQKELKMYGALIKKANIKQE</sequence>
<dbReference type="InterPro" id="IPR005064">
    <property type="entry name" value="BUG"/>
</dbReference>
<evidence type="ECO:0000256" key="2">
    <source>
        <dbReference type="SAM" id="SignalP"/>
    </source>
</evidence>
<protein>
    <submittedName>
        <fullName evidence="3">Tripartite tricarboxylate transporter substrate binding protein</fullName>
    </submittedName>
</protein>